<name>A0A5D4H848_9SPHI</name>
<keyword evidence="1" id="KW-0472">Membrane</keyword>
<feature type="transmembrane region" description="Helical" evidence="1">
    <location>
        <begin position="52"/>
        <end position="71"/>
    </location>
</feature>
<keyword evidence="1" id="KW-1133">Transmembrane helix</keyword>
<evidence type="ECO:0000313" key="2">
    <source>
        <dbReference type="EMBL" id="TYR36858.1"/>
    </source>
</evidence>
<feature type="transmembrane region" description="Helical" evidence="1">
    <location>
        <begin position="83"/>
        <end position="105"/>
    </location>
</feature>
<evidence type="ECO:0000256" key="1">
    <source>
        <dbReference type="SAM" id="Phobius"/>
    </source>
</evidence>
<feature type="transmembrane region" description="Helical" evidence="1">
    <location>
        <begin position="21"/>
        <end position="40"/>
    </location>
</feature>
<accession>A0A5D4H848</accession>
<comment type="caution">
    <text evidence="2">The sequence shown here is derived from an EMBL/GenBank/DDBJ whole genome shotgun (WGS) entry which is preliminary data.</text>
</comment>
<dbReference type="Proteomes" id="UP000322362">
    <property type="component" value="Unassembled WGS sequence"/>
</dbReference>
<reference evidence="2 3" key="1">
    <citation type="submission" date="2019-08" db="EMBL/GenBank/DDBJ databases">
        <title>Phlebobacter frassis gen. nov. sp. nov., a new member of family Sphingobacteriaceae isolated from sand fly rearing media.</title>
        <authorList>
            <person name="Kakumanu M.L."/>
            <person name="Marayati B.F."/>
            <person name="Wada-Katsumata A."/>
            <person name="Wasserberg G."/>
            <person name="Schal C."/>
            <person name="Apperson C.S."/>
            <person name="Ponnusamy L."/>
        </authorList>
    </citation>
    <scope>NUCLEOTIDE SEQUENCE [LARGE SCALE GENOMIC DNA]</scope>
    <source>
        <strain evidence="2 3">SSI9</strain>
    </source>
</reference>
<feature type="transmembrane region" description="Helical" evidence="1">
    <location>
        <begin position="111"/>
        <end position="133"/>
    </location>
</feature>
<dbReference type="EMBL" id="VTAV01000003">
    <property type="protein sequence ID" value="TYR36858.1"/>
    <property type="molecule type" value="Genomic_DNA"/>
</dbReference>
<sequence length="151" mass="17471">MYKNHQNSILTYMKTPLILTDAICSNMAFVAAFFCVKSYGLVAEEALWTNFYTLWVLFNLLNAVAALHLRLYARSTLKQLKKLVYTTWKSVLILLTLFTGCTVIEYRFRGIGYFLIVLAVLVILYVVLSRFLLAYLYKRDARASVHTISKY</sequence>
<dbReference type="AlphaFoldDB" id="A0A5D4H848"/>
<protein>
    <submittedName>
        <fullName evidence="2">Uncharacterized protein</fullName>
    </submittedName>
</protein>
<organism evidence="2 3">
    <name type="scientific">Sphingobacterium phlebotomi</name>
    <dbReference type="NCBI Taxonomy" id="2605433"/>
    <lineage>
        <taxon>Bacteria</taxon>
        <taxon>Pseudomonadati</taxon>
        <taxon>Bacteroidota</taxon>
        <taxon>Sphingobacteriia</taxon>
        <taxon>Sphingobacteriales</taxon>
        <taxon>Sphingobacteriaceae</taxon>
        <taxon>Sphingobacterium</taxon>
    </lineage>
</organism>
<keyword evidence="1" id="KW-0812">Transmembrane</keyword>
<keyword evidence="3" id="KW-1185">Reference proteome</keyword>
<evidence type="ECO:0000313" key="3">
    <source>
        <dbReference type="Proteomes" id="UP000322362"/>
    </source>
</evidence>
<gene>
    <name evidence="2" type="ORF">FXV77_06670</name>
</gene>
<proteinExistence type="predicted"/>